<name>A0A1J8PZA5_9AGAM</name>
<evidence type="ECO:0000313" key="2">
    <source>
        <dbReference type="EMBL" id="OJA14165.1"/>
    </source>
</evidence>
<dbReference type="AlphaFoldDB" id="A0A1J8PZA5"/>
<proteinExistence type="predicted"/>
<dbReference type="Proteomes" id="UP000183567">
    <property type="component" value="Unassembled WGS sequence"/>
</dbReference>
<feature type="region of interest" description="Disordered" evidence="1">
    <location>
        <begin position="88"/>
        <end position="113"/>
    </location>
</feature>
<gene>
    <name evidence="2" type="ORF">AZE42_08933</name>
</gene>
<sequence>MKQAVRSTRSIFKPFHPPELSALLPSVILIVIKGLKERQKTEGAALDNQNNRLRHRRETLQGFESSEELHLNQLNFAKFGFVDNAEIAEETEDEDEDAEEATTGEAYGRELMA</sequence>
<feature type="compositionally biased region" description="Acidic residues" evidence="1">
    <location>
        <begin position="88"/>
        <end position="102"/>
    </location>
</feature>
<protein>
    <submittedName>
        <fullName evidence="2">Uncharacterized protein</fullName>
    </submittedName>
</protein>
<accession>A0A1J8PZA5</accession>
<organism evidence="2 3">
    <name type="scientific">Rhizopogon vesiculosus</name>
    <dbReference type="NCBI Taxonomy" id="180088"/>
    <lineage>
        <taxon>Eukaryota</taxon>
        <taxon>Fungi</taxon>
        <taxon>Dikarya</taxon>
        <taxon>Basidiomycota</taxon>
        <taxon>Agaricomycotina</taxon>
        <taxon>Agaricomycetes</taxon>
        <taxon>Agaricomycetidae</taxon>
        <taxon>Boletales</taxon>
        <taxon>Suillineae</taxon>
        <taxon>Rhizopogonaceae</taxon>
        <taxon>Rhizopogon</taxon>
    </lineage>
</organism>
<reference evidence="2 3" key="1">
    <citation type="submission" date="2016-03" db="EMBL/GenBank/DDBJ databases">
        <title>Comparative genomics of the ectomycorrhizal sister species Rhizopogon vinicolor and Rhizopogon vesiculosus (Basidiomycota: Boletales) reveals a divergence of the mating type B locus.</title>
        <authorList>
            <person name="Mujic A.B."/>
            <person name="Kuo A."/>
            <person name="Tritt A."/>
            <person name="Lipzen A."/>
            <person name="Chen C."/>
            <person name="Johnson J."/>
            <person name="Sharma A."/>
            <person name="Barry K."/>
            <person name="Grigoriev I.V."/>
            <person name="Spatafora J.W."/>
        </authorList>
    </citation>
    <scope>NUCLEOTIDE SEQUENCE [LARGE SCALE GENOMIC DNA]</scope>
    <source>
        <strain evidence="2 3">AM-OR11-056</strain>
    </source>
</reference>
<comment type="caution">
    <text evidence="2">The sequence shown here is derived from an EMBL/GenBank/DDBJ whole genome shotgun (WGS) entry which is preliminary data.</text>
</comment>
<evidence type="ECO:0000256" key="1">
    <source>
        <dbReference type="SAM" id="MobiDB-lite"/>
    </source>
</evidence>
<dbReference type="EMBL" id="LVVM01003858">
    <property type="protein sequence ID" value="OJA14165.1"/>
    <property type="molecule type" value="Genomic_DNA"/>
</dbReference>
<evidence type="ECO:0000313" key="3">
    <source>
        <dbReference type="Proteomes" id="UP000183567"/>
    </source>
</evidence>
<keyword evidence="3" id="KW-1185">Reference proteome</keyword>